<dbReference type="RefSeq" id="WP_208273747.1">
    <property type="nucleotide sequence ID" value="NZ_BAAAGM010000073.1"/>
</dbReference>
<keyword evidence="3" id="KW-1185">Reference proteome</keyword>
<feature type="domain" description="Transposase IS4-like" evidence="1">
    <location>
        <begin position="14"/>
        <end position="166"/>
    </location>
</feature>
<protein>
    <submittedName>
        <fullName evidence="2">Transposase</fullName>
    </submittedName>
</protein>
<dbReference type="EMBL" id="JAGEOK010000054">
    <property type="protein sequence ID" value="MBO2444849.1"/>
    <property type="molecule type" value="Genomic_DNA"/>
</dbReference>
<dbReference type="Pfam" id="PF01609">
    <property type="entry name" value="DDE_Tnp_1"/>
    <property type="match status" value="1"/>
</dbReference>
<comment type="caution">
    <text evidence="2">The sequence shown here is derived from an EMBL/GenBank/DDBJ whole genome shotgun (WGS) entry which is preliminary data.</text>
</comment>
<reference evidence="2 3" key="1">
    <citation type="submission" date="2021-03" db="EMBL/GenBank/DDBJ databases">
        <authorList>
            <person name="Kanchanasin P."/>
            <person name="Saeng-In P."/>
            <person name="Phongsopitanun W."/>
            <person name="Yuki M."/>
            <person name="Kudo T."/>
            <person name="Ohkuma M."/>
            <person name="Tanasupawat S."/>
        </authorList>
    </citation>
    <scope>NUCLEOTIDE SEQUENCE [LARGE SCALE GENOMIC DNA]</scope>
    <source>
        <strain evidence="2 3">L46</strain>
    </source>
</reference>
<evidence type="ECO:0000259" key="1">
    <source>
        <dbReference type="Pfam" id="PF01609"/>
    </source>
</evidence>
<accession>A0ABS3RGX0</accession>
<proteinExistence type="predicted"/>
<dbReference type="Proteomes" id="UP000666915">
    <property type="component" value="Unassembled WGS sequence"/>
</dbReference>
<name>A0ABS3RGX0_9ACTN</name>
<evidence type="ECO:0000313" key="2">
    <source>
        <dbReference type="EMBL" id="MBO2444849.1"/>
    </source>
</evidence>
<dbReference type="PANTHER" id="PTHR30007:SF0">
    <property type="entry name" value="TRANSPOSASE"/>
    <property type="match status" value="1"/>
</dbReference>
<organism evidence="2 3">
    <name type="scientific">Actinomadura nitritigenes</name>
    <dbReference type="NCBI Taxonomy" id="134602"/>
    <lineage>
        <taxon>Bacteria</taxon>
        <taxon>Bacillati</taxon>
        <taxon>Actinomycetota</taxon>
        <taxon>Actinomycetes</taxon>
        <taxon>Streptosporangiales</taxon>
        <taxon>Thermomonosporaceae</taxon>
        <taxon>Actinomadura</taxon>
    </lineage>
</organism>
<dbReference type="PANTHER" id="PTHR30007">
    <property type="entry name" value="PHP DOMAIN PROTEIN"/>
    <property type="match status" value="1"/>
</dbReference>
<sequence>MCDLVREQEGHRAQPSACIIDSQSVKTSIDVPTAGQGTDAGKKIVGRKRHIVTDTLRLLPAVPVTAASAPDGTAGTQLLTGVAATYPTISKTWADTAYRTKAIDHAANPGIDLETIRRDPTTKGFVPLPRRWVVERTFDRLMLHRRLARDYETLPTRSEAMIHVAMIDLTSRRLTGEATVTWRGT</sequence>
<gene>
    <name evidence="2" type="ORF">J4557_45815</name>
</gene>
<evidence type="ECO:0000313" key="3">
    <source>
        <dbReference type="Proteomes" id="UP000666915"/>
    </source>
</evidence>
<dbReference type="InterPro" id="IPR002559">
    <property type="entry name" value="Transposase_11"/>
</dbReference>